<evidence type="ECO:0000256" key="4">
    <source>
        <dbReference type="ARBA" id="ARBA00023136"/>
    </source>
</evidence>
<feature type="transmembrane region" description="Helical" evidence="5">
    <location>
        <begin position="114"/>
        <end position="135"/>
    </location>
</feature>
<evidence type="ECO:0000259" key="6">
    <source>
        <dbReference type="Pfam" id="PF04932"/>
    </source>
</evidence>
<feature type="transmembrane region" description="Helical" evidence="5">
    <location>
        <begin position="188"/>
        <end position="205"/>
    </location>
</feature>
<evidence type="ECO:0000313" key="8">
    <source>
        <dbReference type="Proteomes" id="UP000198337"/>
    </source>
</evidence>
<keyword evidence="8" id="KW-1185">Reference proteome</keyword>
<dbReference type="Proteomes" id="UP000198337">
    <property type="component" value="Unassembled WGS sequence"/>
</dbReference>
<name>A0ABY1SCT2_9FLAO</name>
<feature type="domain" description="O-antigen ligase-related" evidence="6">
    <location>
        <begin position="196"/>
        <end position="346"/>
    </location>
</feature>
<feature type="transmembrane region" description="Helical" evidence="5">
    <location>
        <begin position="167"/>
        <end position="183"/>
    </location>
</feature>
<keyword evidence="3 5" id="KW-1133">Transmembrane helix</keyword>
<evidence type="ECO:0000256" key="2">
    <source>
        <dbReference type="ARBA" id="ARBA00022692"/>
    </source>
</evidence>
<evidence type="ECO:0000256" key="5">
    <source>
        <dbReference type="SAM" id="Phobius"/>
    </source>
</evidence>
<comment type="subcellular location">
    <subcellularLocation>
        <location evidence="1">Membrane</location>
        <topology evidence="1">Multi-pass membrane protein</topology>
    </subcellularLocation>
</comment>
<reference evidence="7 8" key="1">
    <citation type="submission" date="2017-06" db="EMBL/GenBank/DDBJ databases">
        <authorList>
            <person name="Varghese N."/>
            <person name="Submissions S."/>
        </authorList>
    </citation>
    <scope>NUCLEOTIDE SEQUENCE [LARGE SCALE GENOMIC DNA]</scope>
    <source>
        <strain evidence="7 8">DSM 19840</strain>
    </source>
</reference>
<dbReference type="GO" id="GO:0016874">
    <property type="term" value="F:ligase activity"/>
    <property type="evidence" value="ECO:0007669"/>
    <property type="project" value="UniProtKB-KW"/>
</dbReference>
<dbReference type="PANTHER" id="PTHR37422">
    <property type="entry name" value="TEICHURONIC ACID BIOSYNTHESIS PROTEIN TUAE"/>
    <property type="match status" value="1"/>
</dbReference>
<feature type="transmembrane region" description="Helical" evidence="5">
    <location>
        <begin position="387"/>
        <end position="403"/>
    </location>
</feature>
<keyword evidence="4 5" id="KW-0472">Membrane</keyword>
<evidence type="ECO:0000313" key="7">
    <source>
        <dbReference type="EMBL" id="SNR24574.1"/>
    </source>
</evidence>
<sequence>MRFFKKHYIYILAILPILNLATTSIAIFVFFTLTFVYYDREESKKNIKYFSEWTIIFWMSLPLFLCLLSLIFKNNFISNLSFVERNLSFLIIPLAVFGGKPFKKIINVERFVKIYIFSSAILSLSVLVFIIITFLNTDIIFDLSNYHFVLKVREHIDKIPFVNEHPIYLSILLGTAIIFLFFYKFCNGYINLLIGIVLILGLLLASSRGPILALILVIVGIIFYKYRFKLKALGIVLCFLMVTIVIGITTPLKSRILEIRNIEHLYPKGEYYNSFTLRLGIYNCVSEIIMDTPWNGHGSGDVQIKLNDCYVSMYETDAYNKTTYNSHNQFFFYYLAFGPIGFTLIIISFIIFIKKAIHSKDGNYLFFLIFFYLCLLFENVLSRNTGIMVFTIFNSLFYFKSYLKE</sequence>
<evidence type="ECO:0000256" key="3">
    <source>
        <dbReference type="ARBA" id="ARBA00022989"/>
    </source>
</evidence>
<accession>A0ABY1SCT2</accession>
<feature type="transmembrane region" description="Helical" evidence="5">
    <location>
        <begin position="364"/>
        <end position="381"/>
    </location>
</feature>
<organism evidence="7 8">
    <name type="scientific">Maribacter sedimenticola</name>
    <dbReference type="NCBI Taxonomy" id="228956"/>
    <lineage>
        <taxon>Bacteria</taxon>
        <taxon>Pseudomonadati</taxon>
        <taxon>Bacteroidota</taxon>
        <taxon>Flavobacteriia</taxon>
        <taxon>Flavobacteriales</taxon>
        <taxon>Flavobacteriaceae</taxon>
        <taxon>Maribacter</taxon>
    </lineage>
</organism>
<dbReference type="PANTHER" id="PTHR37422:SF17">
    <property type="entry name" value="O-ANTIGEN LIGASE"/>
    <property type="match status" value="1"/>
</dbReference>
<gene>
    <name evidence="7" type="ORF">SAMN04488009_0291</name>
</gene>
<keyword evidence="2 5" id="KW-0812">Transmembrane</keyword>
<comment type="caution">
    <text evidence="7">The sequence shown here is derived from an EMBL/GenBank/DDBJ whole genome shotgun (WGS) entry which is preliminary data.</text>
</comment>
<feature type="transmembrane region" description="Helical" evidence="5">
    <location>
        <begin position="233"/>
        <end position="252"/>
    </location>
</feature>
<dbReference type="Pfam" id="PF04932">
    <property type="entry name" value="Wzy_C"/>
    <property type="match status" value="1"/>
</dbReference>
<feature type="transmembrane region" description="Helical" evidence="5">
    <location>
        <begin position="50"/>
        <end position="71"/>
    </location>
</feature>
<feature type="transmembrane region" description="Helical" evidence="5">
    <location>
        <begin position="331"/>
        <end position="352"/>
    </location>
</feature>
<proteinExistence type="predicted"/>
<feature type="transmembrane region" description="Helical" evidence="5">
    <location>
        <begin position="12"/>
        <end position="38"/>
    </location>
</feature>
<protein>
    <submittedName>
        <fullName evidence="7">O-Antigen ligase</fullName>
    </submittedName>
</protein>
<dbReference type="InterPro" id="IPR051533">
    <property type="entry name" value="WaaL-like"/>
</dbReference>
<evidence type="ECO:0000256" key="1">
    <source>
        <dbReference type="ARBA" id="ARBA00004141"/>
    </source>
</evidence>
<dbReference type="EMBL" id="FZNV01000001">
    <property type="protein sequence ID" value="SNR24574.1"/>
    <property type="molecule type" value="Genomic_DNA"/>
</dbReference>
<dbReference type="InterPro" id="IPR007016">
    <property type="entry name" value="O-antigen_ligase-rel_domated"/>
</dbReference>
<feature type="transmembrane region" description="Helical" evidence="5">
    <location>
        <begin position="211"/>
        <end position="226"/>
    </location>
</feature>
<dbReference type="RefSeq" id="WP_089258357.1">
    <property type="nucleotide sequence ID" value="NZ_FZNV01000001.1"/>
</dbReference>
<keyword evidence="7" id="KW-0436">Ligase</keyword>